<dbReference type="Gene3D" id="3.80.10.10">
    <property type="entry name" value="Ribonuclease Inhibitor"/>
    <property type="match status" value="1"/>
</dbReference>
<proteinExistence type="predicted"/>
<protein>
    <recommendedName>
        <fullName evidence="2">F-box domain-containing protein</fullName>
    </recommendedName>
</protein>
<name>A0A2S6BZI5_9PEZI</name>
<keyword evidence="4" id="KW-1185">Reference proteome</keyword>
<evidence type="ECO:0000313" key="4">
    <source>
        <dbReference type="Proteomes" id="UP000237631"/>
    </source>
</evidence>
<evidence type="ECO:0000313" key="3">
    <source>
        <dbReference type="EMBL" id="PPJ52879.1"/>
    </source>
</evidence>
<dbReference type="Proteomes" id="UP000237631">
    <property type="component" value="Unassembled WGS sequence"/>
</dbReference>
<accession>A0A2S6BZI5</accession>
<dbReference type="InterPro" id="IPR032675">
    <property type="entry name" value="LRR_dom_sf"/>
</dbReference>
<dbReference type="EMBL" id="PNEN01001647">
    <property type="protein sequence ID" value="PPJ52879.1"/>
    <property type="molecule type" value="Genomic_DNA"/>
</dbReference>
<feature type="compositionally biased region" description="Polar residues" evidence="1">
    <location>
        <begin position="400"/>
        <end position="412"/>
    </location>
</feature>
<sequence>MKRARSPHAPTKTVTMAADVRRDSVPARTFKDLPSLKQMPPALAYTSPATSTIPFNEVGGRRPATTLPLNLIAHIMSYLDDVGDMARIARTSRLMYYMCLPQLYQRVNLHSYGEMRYVNGRPEGFGAGSPFMMALNGLCTKGHATLVQELKVWGKWQELGIDDFAKGRVPDTSMMLNIILRAATDKMTKLKSFSWELDCKPLKTLYQGLGTHNTLTTLTLRFPTIRVPRPSVIIPPMPNLRAFQLLDYDPLCYPDDLSMLFLGSKKLEDVRLHFSPRMRAEAENTMSLGAFFGRCYKADYKLQVKHFALQNWFGQNVLSFDQIFDDQTCTSATFIDTFGGNDPRTIFVDETWNAVPHDLDVPFDRIRVNEISPRHVEIMRKQSKSLKALYLISNAKRQKTGYTPASNASNGEPPTPNGDAAHSPYDPNKDPEWISLGKEYIHTIGDHHGSTLKHLLLSDVWAVPREDLAYLVRTCTQLEQLGLALDDVQHESIRLLGPFLPNLKCLRILENEQLRQHFALYTHEQRMYQMANELATRGPLHLEYICLGDCCYKIGRLIEVPQENGTIEVQRQITMVDKSEAMKFEIWHLDTLDITVDPIAPFTK</sequence>
<dbReference type="Pfam" id="PF12937">
    <property type="entry name" value="F-box-like"/>
    <property type="match status" value="1"/>
</dbReference>
<evidence type="ECO:0000259" key="2">
    <source>
        <dbReference type="Pfam" id="PF12937"/>
    </source>
</evidence>
<feature type="domain" description="F-box" evidence="2">
    <location>
        <begin position="66"/>
        <end position="109"/>
    </location>
</feature>
<dbReference type="InterPro" id="IPR001810">
    <property type="entry name" value="F-box_dom"/>
</dbReference>
<dbReference type="STRING" id="357750.A0A2S6BZI5"/>
<evidence type="ECO:0000256" key="1">
    <source>
        <dbReference type="SAM" id="MobiDB-lite"/>
    </source>
</evidence>
<dbReference type="InterPro" id="IPR036047">
    <property type="entry name" value="F-box-like_dom_sf"/>
</dbReference>
<reference evidence="4" key="1">
    <citation type="journal article" date="2017" name="bioRxiv">
        <title>Conservation of a gene cluster reveals novel cercosporin biosynthetic mechanisms and extends production to the genus Colletotrichum.</title>
        <authorList>
            <person name="de Jonge R."/>
            <person name="Ebert M.K."/>
            <person name="Huitt-Roehl C.R."/>
            <person name="Pal P."/>
            <person name="Suttle J.C."/>
            <person name="Spanner R.E."/>
            <person name="Neubauer J.D."/>
            <person name="Jurick W.M.II."/>
            <person name="Stott K.A."/>
            <person name="Secor G.A."/>
            <person name="Thomma B.P.H.J."/>
            <person name="Van de Peer Y."/>
            <person name="Townsend C.A."/>
            <person name="Bolton M.D."/>
        </authorList>
    </citation>
    <scope>NUCLEOTIDE SEQUENCE [LARGE SCALE GENOMIC DNA]</scope>
    <source>
        <strain evidence="4">CBS538.71</strain>
    </source>
</reference>
<dbReference type="OrthoDB" id="5311681at2759"/>
<gene>
    <name evidence="3" type="ORF">CBER1_11329</name>
</gene>
<feature type="region of interest" description="Disordered" evidence="1">
    <location>
        <begin position="400"/>
        <end position="428"/>
    </location>
</feature>
<comment type="caution">
    <text evidence="3">The sequence shown here is derived from an EMBL/GenBank/DDBJ whole genome shotgun (WGS) entry which is preliminary data.</text>
</comment>
<organism evidence="3 4">
    <name type="scientific">Cercospora berteroae</name>
    <dbReference type="NCBI Taxonomy" id="357750"/>
    <lineage>
        <taxon>Eukaryota</taxon>
        <taxon>Fungi</taxon>
        <taxon>Dikarya</taxon>
        <taxon>Ascomycota</taxon>
        <taxon>Pezizomycotina</taxon>
        <taxon>Dothideomycetes</taxon>
        <taxon>Dothideomycetidae</taxon>
        <taxon>Mycosphaerellales</taxon>
        <taxon>Mycosphaerellaceae</taxon>
        <taxon>Cercospora</taxon>
    </lineage>
</organism>
<dbReference type="AlphaFoldDB" id="A0A2S6BZI5"/>
<dbReference type="SUPFAM" id="SSF52047">
    <property type="entry name" value="RNI-like"/>
    <property type="match status" value="1"/>
</dbReference>
<dbReference type="SUPFAM" id="SSF81383">
    <property type="entry name" value="F-box domain"/>
    <property type="match status" value="1"/>
</dbReference>